<proteinExistence type="predicted"/>
<reference evidence="2" key="1">
    <citation type="submission" date="2020-09" db="EMBL/GenBank/DDBJ databases">
        <authorList>
            <person name="Kikuchi T."/>
        </authorList>
    </citation>
    <scope>NUCLEOTIDE SEQUENCE</scope>
    <source>
        <strain evidence="2">SH1</strain>
    </source>
</reference>
<dbReference type="AlphaFoldDB" id="A0A811KUW8"/>
<dbReference type="OrthoDB" id="5985519at2759"/>
<sequence length="308" mass="35585">MNKTLNFLFILIVHLVIAQNPLDIDLEADLSTLNQNTLKEFNEQWNGTPASERSQLLQRLGKIALFMRLYRKFAPDPNNGKVEFEYLFPKPEPAFHKEILDKCNDNIKVCINFVMDNLYQRFPTLFPTHFYEPDFSLDAQTFTQFLDKNQQRFDVTIAYLFCWSTKNKLEALEYMPFCSYDPDGPLTMFPADRFRENKFRKEIKVKMAEVMDNMFELEPFECATKSFCPNPCCGNGDNNTCAHPVCSPANSKSECVLSDDLNTNIKGLVANHWNITCGCDEPGFVYRFDTEQCVDVDECRVTECAGTF</sequence>
<evidence type="ECO:0000256" key="1">
    <source>
        <dbReference type="SAM" id="SignalP"/>
    </source>
</evidence>
<keyword evidence="3" id="KW-1185">Reference proteome</keyword>
<feature type="signal peptide" evidence="1">
    <location>
        <begin position="1"/>
        <end position="18"/>
    </location>
</feature>
<accession>A0A811KUW8</accession>
<name>A0A811KUW8_9BILA</name>
<keyword evidence="1" id="KW-0732">Signal</keyword>
<dbReference type="EMBL" id="CAJFCW020000004">
    <property type="protein sequence ID" value="CAG9111256.1"/>
    <property type="molecule type" value="Genomic_DNA"/>
</dbReference>
<comment type="caution">
    <text evidence="2">The sequence shown here is derived from an EMBL/GenBank/DDBJ whole genome shotgun (WGS) entry which is preliminary data.</text>
</comment>
<dbReference type="Proteomes" id="UP000614601">
    <property type="component" value="Unassembled WGS sequence"/>
</dbReference>
<evidence type="ECO:0000313" key="3">
    <source>
        <dbReference type="Proteomes" id="UP000614601"/>
    </source>
</evidence>
<dbReference type="EMBL" id="CAJFDH010000004">
    <property type="protein sequence ID" value="CAD5218662.1"/>
    <property type="molecule type" value="Genomic_DNA"/>
</dbReference>
<gene>
    <name evidence="2" type="ORF">BOKJ2_LOCUS7872</name>
</gene>
<protein>
    <submittedName>
        <fullName evidence="2">Uncharacterized protein</fullName>
    </submittedName>
</protein>
<evidence type="ECO:0000313" key="2">
    <source>
        <dbReference type="EMBL" id="CAD5218662.1"/>
    </source>
</evidence>
<organism evidence="2 3">
    <name type="scientific">Bursaphelenchus okinawaensis</name>
    <dbReference type="NCBI Taxonomy" id="465554"/>
    <lineage>
        <taxon>Eukaryota</taxon>
        <taxon>Metazoa</taxon>
        <taxon>Ecdysozoa</taxon>
        <taxon>Nematoda</taxon>
        <taxon>Chromadorea</taxon>
        <taxon>Rhabditida</taxon>
        <taxon>Tylenchina</taxon>
        <taxon>Tylenchomorpha</taxon>
        <taxon>Aphelenchoidea</taxon>
        <taxon>Aphelenchoididae</taxon>
        <taxon>Bursaphelenchus</taxon>
    </lineage>
</organism>
<dbReference type="Proteomes" id="UP000783686">
    <property type="component" value="Unassembled WGS sequence"/>
</dbReference>
<feature type="chain" id="PRO_5035681809" evidence="1">
    <location>
        <begin position="19"/>
        <end position="308"/>
    </location>
</feature>